<reference evidence="2 3" key="1">
    <citation type="submission" date="2018-04" db="EMBL/GenBank/DDBJ databases">
        <title>Genomic Encyclopedia of Archaeal and Bacterial Type Strains, Phase II (KMG-II): from individual species to whole genera.</title>
        <authorList>
            <person name="Goeker M."/>
        </authorList>
    </citation>
    <scope>NUCLEOTIDE SEQUENCE [LARGE SCALE GENOMIC DNA]</scope>
    <source>
        <strain evidence="2 3">DSM 28823</strain>
    </source>
</reference>
<accession>A0A2T5BZB7</accession>
<dbReference type="RefSeq" id="WP_107823147.1">
    <property type="nucleotide sequence ID" value="NZ_OY782574.1"/>
</dbReference>
<dbReference type="SUPFAM" id="SSF47781">
    <property type="entry name" value="RuvA domain 2-like"/>
    <property type="match status" value="3"/>
</dbReference>
<dbReference type="PANTHER" id="PTHR21180:SF32">
    <property type="entry name" value="ENDONUCLEASE_EXONUCLEASE_PHOSPHATASE FAMILY DOMAIN-CONTAINING PROTEIN 1"/>
    <property type="match status" value="1"/>
</dbReference>
<proteinExistence type="predicted"/>
<dbReference type="GO" id="GO:0015628">
    <property type="term" value="P:protein secretion by the type II secretion system"/>
    <property type="evidence" value="ECO:0007669"/>
    <property type="project" value="TreeGrafter"/>
</dbReference>
<comment type="caution">
    <text evidence="2">The sequence shown here is derived from an EMBL/GenBank/DDBJ whole genome shotgun (WGS) entry which is preliminary data.</text>
</comment>
<dbReference type="PANTHER" id="PTHR21180">
    <property type="entry name" value="ENDONUCLEASE/EXONUCLEASE/PHOSPHATASE FAMILY DOMAIN-CONTAINING PROTEIN 1"/>
    <property type="match status" value="1"/>
</dbReference>
<evidence type="ECO:0000313" key="3">
    <source>
        <dbReference type="Proteomes" id="UP000243525"/>
    </source>
</evidence>
<evidence type="ECO:0000313" key="2">
    <source>
        <dbReference type="EMBL" id="PTN07616.1"/>
    </source>
</evidence>
<dbReference type="InterPro" id="IPR051675">
    <property type="entry name" value="Endo/Exo/Phosphatase_dom_1"/>
</dbReference>
<dbReference type="Proteomes" id="UP000243525">
    <property type="component" value="Unassembled WGS sequence"/>
</dbReference>
<keyword evidence="3" id="KW-1185">Reference proteome</keyword>
<dbReference type="AlphaFoldDB" id="A0A2T5BZB7"/>
<dbReference type="GO" id="GO:0015627">
    <property type="term" value="C:type II protein secretion system complex"/>
    <property type="evidence" value="ECO:0007669"/>
    <property type="project" value="TreeGrafter"/>
</dbReference>
<evidence type="ECO:0000256" key="1">
    <source>
        <dbReference type="SAM" id="Phobius"/>
    </source>
</evidence>
<name>A0A2T5BZB7_9BACT</name>
<dbReference type="Pfam" id="PF12836">
    <property type="entry name" value="HHH_3"/>
    <property type="match status" value="2"/>
</dbReference>
<dbReference type="InterPro" id="IPR010994">
    <property type="entry name" value="RuvA_2-like"/>
</dbReference>
<sequence length="305" mass="35131">MELRRAIKEYFSFTRGERLGIIVLIVLISIVVAVKQMLFCFEQPTPADRESFEQFVAGQKAAEQHNQRHKVTLFTFDPNTIDSLSLAKLDLPFFVKRNLLRYRQHGGRFSRPRDFRKLYGMNDSVYAAIEPYLQITSPQVKVSIAASELKTSPKRRAQEKPNEEIAEEPAPRVERPLIDINKSSADELQQLRGIGPVLSARIVKFRDLLGGYACVDQLKEVYGLDPEVVDRNRDFLAVDSTLVRKLDFNFLSVDELAAHPYINYKEARRIVDFRSKNGYISDKNILLSDSVIGQEHFRKLSYYLK</sequence>
<keyword evidence="1" id="KW-1133">Transmembrane helix</keyword>
<dbReference type="Gene3D" id="1.10.150.320">
    <property type="entry name" value="Photosystem II 12 kDa extrinsic protein"/>
    <property type="match status" value="1"/>
</dbReference>
<organism evidence="2 3">
    <name type="scientific">Mangrovibacterium marinum</name>
    <dbReference type="NCBI Taxonomy" id="1639118"/>
    <lineage>
        <taxon>Bacteria</taxon>
        <taxon>Pseudomonadati</taxon>
        <taxon>Bacteroidota</taxon>
        <taxon>Bacteroidia</taxon>
        <taxon>Marinilabiliales</taxon>
        <taxon>Prolixibacteraceae</taxon>
        <taxon>Mangrovibacterium</taxon>
    </lineage>
</organism>
<keyword evidence="1" id="KW-0812">Transmembrane</keyword>
<gene>
    <name evidence="2" type="ORF">C8N47_11555</name>
</gene>
<dbReference type="OrthoDB" id="981124at2"/>
<protein>
    <submittedName>
        <fullName evidence="2">Competence ComEA-like helix-hairpin-helix protein</fullName>
    </submittedName>
</protein>
<feature type="transmembrane region" description="Helical" evidence="1">
    <location>
        <begin position="21"/>
        <end position="39"/>
    </location>
</feature>
<keyword evidence="1" id="KW-0472">Membrane</keyword>
<dbReference type="EMBL" id="QAAD01000015">
    <property type="protein sequence ID" value="PTN07616.1"/>
    <property type="molecule type" value="Genomic_DNA"/>
</dbReference>